<dbReference type="RefSeq" id="WP_327600062.1">
    <property type="nucleotide sequence ID" value="NZ_JAYXHS010000003.1"/>
</dbReference>
<dbReference type="Pfam" id="PF04378">
    <property type="entry name" value="RsmJ"/>
    <property type="match status" value="1"/>
</dbReference>
<dbReference type="SUPFAM" id="SSF53335">
    <property type="entry name" value="S-adenosyl-L-methionine-dependent methyltransferases"/>
    <property type="match status" value="1"/>
</dbReference>
<dbReference type="Proteomes" id="UP001331561">
    <property type="component" value="Unassembled WGS sequence"/>
</dbReference>
<dbReference type="InterPro" id="IPR007473">
    <property type="entry name" value="RlmJ"/>
</dbReference>
<name>A0ABU6K664_9RHOO</name>
<comment type="similarity">
    <text evidence="1">Belongs to the RlmJ family.</text>
</comment>
<accession>A0ABU6K664</accession>
<feature type="binding site" evidence="1">
    <location>
        <position position="118"/>
    </location>
    <ligand>
        <name>S-adenosyl-L-methionine</name>
        <dbReference type="ChEBI" id="CHEBI:59789"/>
    </ligand>
</feature>
<comment type="subunit">
    <text evidence="1">Monomer.</text>
</comment>
<keyword evidence="1" id="KW-0949">S-adenosyl-L-methionine</keyword>
<comment type="catalytic activity">
    <reaction evidence="1">
        <text>adenosine(2030) in 23S rRNA + S-adenosyl-L-methionine = N(6)-methyladenosine(2030) in 23S rRNA + S-adenosyl-L-homocysteine + H(+)</text>
        <dbReference type="Rhea" id="RHEA:43736"/>
        <dbReference type="Rhea" id="RHEA-COMP:10668"/>
        <dbReference type="Rhea" id="RHEA-COMP:10669"/>
        <dbReference type="ChEBI" id="CHEBI:15378"/>
        <dbReference type="ChEBI" id="CHEBI:57856"/>
        <dbReference type="ChEBI" id="CHEBI:59789"/>
        <dbReference type="ChEBI" id="CHEBI:74411"/>
        <dbReference type="ChEBI" id="CHEBI:74449"/>
        <dbReference type="EC" id="2.1.1.266"/>
    </reaction>
</comment>
<keyword evidence="1" id="KW-0694">RNA-binding</keyword>
<comment type="caution">
    <text evidence="2">The sequence shown here is derived from an EMBL/GenBank/DDBJ whole genome shotgun (WGS) entry which is preliminary data.</text>
</comment>
<feature type="site" description="Interaction with substrate rRNA" evidence="1">
    <location>
        <position position="4"/>
    </location>
</feature>
<keyword evidence="1" id="KW-0808">Transferase</keyword>
<keyword evidence="1" id="KW-0698">rRNA processing</keyword>
<proteinExistence type="inferred from homology"/>
<feature type="binding site" evidence="1">
    <location>
        <position position="42"/>
    </location>
    <ligand>
        <name>S-adenosyl-L-methionine</name>
        <dbReference type="ChEBI" id="CHEBI:59789"/>
    </ligand>
</feature>
<sequence>MLSYRHSYHAGNHADVLKHLVLIQLLRHMALKDKAFTVVDTHAGAGMYSLESEHATKLAEHEGGVSRLWHRKDLPAAVADYVAEVRNLNPDGELRSYPGSPWLAQRALREQDRLRLFELHPTDHRQLASYFGHNGKQTIVYADDGFATLKALLPPPSKRGLVLIDPSYELREDYGRVATVLKEGLERFATGTYAVWYPLLPKPEARFLPQKLRTLGGENWLHVTLSVRGPATDGFGMHGSGMFVINPPWTLAATLKEVMPWLSSALAENSDGGFTLDFESK</sequence>
<dbReference type="Gene3D" id="3.40.50.150">
    <property type="entry name" value="Vaccinia Virus protein VP39"/>
    <property type="match status" value="1"/>
</dbReference>
<comment type="function">
    <text evidence="1">Specifically methylates the adenine in position 2030 of 23S rRNA.</text>
</comment>
<feature type="binding site" evidence="1">
    <location>
        <begin position="144"/>
        <end position="145"/>
    </location>
    <ligand>
        <name>S-adenosyl-L-methionine</name>
        <dbReference type="ChEBI" id="CHEBI:59789"/>
    </ligand>
</feature>
<dbReference type="PANTHER" id="PTHR37426:SF1">
    <property type="entry name" value="RIBOSOMAL RNA LARGE SUBUNIT METHYLTRANSFERASE J"/>
    <property type="match status" value="1"/>
</dbReference>
<organism evidence="2 3">
    <name type="scientific">Uliginosibacterium silvisoli</name>
    <dbReference type="NCBI Taxonomy" id="3114758"/>
    <lineage>
        <taxon>Bacteria</taxon>
        <taxon>Pseudomonadati</taxon>
        <taxon>Pseudomonadota</taxon>
        <taxon>Betaproteobacteria</taxon>
        <taxon>Rhodocyclales</taxon>
        <taxon>Zoogloeaceae</taxon>
        <taxon>Uliginosibacterium</taxon>
    </lineage>
</organism>
<keyword evidence="3" id="KW-1185">Reference proteome</keyword>
<dbReference type="EC" id="2.1.1.266" evidence="1"/>
<dbReference type="HAMAP" id="MF_00934">
    <property type="entry name" value="23SrRNA_methyltr_J"/>
    <property type="match status" value="1"/>
</dbReference>
<dbReference type="EMBL" id="JAYXHS010000003">
    <property type="protein sequence ID" value="MEC5387081.1"/>
    <property type="molecule type" value="Genomic_DNA"/>
</dbReference>
<gene>
    <name evidence="1 2" type="primary">rlmJ</name>
    <name evidence="2" type="ORF">VVD49_15235</name>
</gene>
<feature type="binding site" evidence="1">
    <location>
        <position position="165"/>
    </location>
    <ligand>
        <name>S-adenosyl-L-methionine</name>
        <dbReference type="ChEBI" id="CHEBI:59789"/>
    </ligand>
</feature>
<protein>
    <recommendedName>
        <fullName evidence="1">Ribosomal RNA large subunit methyltransferase J</fullName>
        <ecNumber evidence="1">2.1.1.266</ecNumber>
    </recommendedName>
    <alternativeName>
        <fullName evidence="1">23S rRNA (adenine(2030)-N6)-methyltransferase</fullName>
    </alternativeName>
    <alternativeName>
        <fullName evidence="1">23S rRNA m6A2030 methyltransferase</fullName>
    </alternativeName>
</protein>
<evidence type="ECO:0000313" key="2">
    <source>
        <dbReference type="EMBL" id="MEC5387081.1"/>
    </source>
</evidence>
<feature type="binding site" evidence="1">
    <location>
        <position position="19"/>
    </location>
    <ligand>
        <name>S-adenosyl-L-methionine</name>
        <dbReference type="ChEBI" id="CHEBI:59789"/>
    </ligand>
</feature>
<dbReference type="InterPro" id="IPR029063">
    <property type="entry name" value="SAM-dependent_MTases_sf"/>
</dbReference>
<evidence type="ECO:0000313" key="3">
    <source>
        <dbReference type="Proteomes" id="UP001331561"/>
    </source>
</evidence>
<feature type="active site" description="Proton acceptor" evidence="1">
    <location>
        <position position="165"/>
    </location>
</feature>
<keyword evidence="1" id="KW-0489">Methyltransferase</keyword>
<evidence type="ECO:0000256" key="1">
    <source>
        <dbReference type="HAMAP-Rule" id="MF_00934"/>
    </source>
</evidence>
<feature type="binding site" evidence="1">
    <location>
        <position position="100"/>
    </location>
    <ligand>
        <name>S-adenosyl-L-methionine</name>
        <dbReference type="ChEBI" id="CHEBI:59789"/>
    </ligand>
</feature>
<reference evidence="2 3" key="1">
    <citation type="submission" date="2024-01" db="EMBL/GenBank/DDBJ databases">
        <title>Uliginosibacterium soil sp. nov.</title>
        <authorList>
            <person name="Lv Y."/>
        </authorList>
    </citation>
    <scope>NUCLEOTIDE SEQUENCE [LARGE SCALE GENOMIC DNA]</scope>
    <source>
        <strain evidence="2 3">H3</strain>
    </source>
</reference>
<dbReference type="PANTHER" id="PTHR37426">
    <property type="entry name" value="RIBOSOMAL RNA LARGE SUBUNIT METHYLTRANSFERASE J"/>
    <property type="match status" value="1"/>
</dbReference>